<reference evidence="2" key="1">
    <citation type="submission" date="2015-04" db="UniProtKB">
        <authorList>
            <consortium name="EnsemblPlants"/>
        </authorList>
    </citation>
    <scope>IDENTIFICATION</scope>
</reference>
<dbReference type="eggNOG" id="ENOG502S906">
    <property type="taxonomic scope" value="Eukaryota"/>
</dbReference>
<feature type="compositionally biased region" description="Basic residues" evidence="1">
    <location>
        <begin position="77"/>
        <end position="86"/>
    </location>
</feature>
<proteinExistence type="predicted"/>
<dbReference type="InterPro" id="IPR053115">
    <property type="entry name" value="CDK_inhibitor"/>
</dbReference>
<dbReference type="EnsemblPlants" id="OPUNC08G18640.1">
    <property type="protein sequence ID" value="OPUNC08G18640.1"/>
    <property type="gene ID" value="OPUNC08G18640"/>
</dbReference>
<evidence type="ECO:0000313" key="3">
    <source>
        <dbReference type="Proteomes" id="UP000026962"/>
    </source>
</evidence>
<reference evidence="2" key="2">
    <citation type="submission" date="2018-05" db="EMBL/GenBank/DDBJ databases">
        <title>OpunRS2 (Oryza punctata Reference Sequence Version 2).</title>
        <authorList>
            <person name="Zhang J."/>
            <person name="Kudrna D."/>
            <person name="Lee S."/>
            <person name="Talag J."/>
            <person name="Welchert J."/>
            <person name="Wing R.A."/>
        </authorList>
    </citation>
    <scope>NUCLEOTIDE SEQUENCE [LARGE SCALE GENOMIC DNA]</scope>
</reference>
<feature type="region of interest" description="Disordered" evidence="1">
    <location>
        <begin position="1"/>
        <end position="96"/>
    </location>
</feature>
<dbReference type="Proteomes" id="UP000026962">
    <property type="component" value="Chromosome 8"/>
</dbReference>
<dbReference type="HOGENOM" id="CLU_152857_0_0_1"/>
<feature type="compositionally biased region" description="Pro residues" evidence="1">
    <location>
        <begin position="16"/>
        <end position="39"/>
    </location>
</feature>
<dbReference type="PANTHER" id="PTHR35162">
    <property type="entry name" value="OS08G0516600 PROTEIN"/>
    <property type="match status" value="1"/>
</dbReference>
<accession>A0A0E0LWW4</accession>
<dbReference type="AlphaFoldDB" id="A0A0E0LWW4"/>
<evidence type="ECO:0000256" key="1">
    <source>
        <dbReference type="SAM" id="MobiDB-lite"/>
    </source>
</evidence>
<sequence length="120" mass="12625">MSSPAAAPPGDLVLPAPLPPIRTAPAPPPARTSTAPPPLSDDAKAPLKEEEAEEPTTPTSEESRLRAPTECPPAPRKPARTAKRKSPPSSSSSPLVFFPVQRDLAAVFRSLPPKKRIRAG</sequence>
<dbReference type="PANTHER" id="PTHR35162:SF2">
    <property type="entry name" value="OS08G0516600 PROTEIN"/>
    <property type="match status" value="1"/>
</dbReference>
<name>A0A0E0LWW4_ORYPU</name>
<keyword evidence="3" id="KW-1185">Reference proteome</keyword>
<protein>
    <submittedName>
        <fullName evidence="2">Uncharacterized protein</fullName>
    </submittedName>
</protein>
<organism evidence="2">
    <name type="scientific">Oryza punctata</name>
    <name type="common">Red rice</name>
    <dbReference type="NCBI Taxonomy" id="4537"/>
    <lineage>
        <taxon>Eukaryota</taxon>
        <taxon>Viridiplantae</taxon>
        <taxon>Streptophyta</taxon>
        <taxon>Embryophyta</taxon>
        <taxon>Tracheophyta</taxon>
        <taxon>Spermatophyta</taxon>
        <taxon>Magnoliopsida</taxon>
        <taxon>Liliopsida</taxon>
        <taxon>Poales</taxon>
        <taxon>Poaceae</taxon>
        <taxon>BOP clade</taxon>
        <taxon>Oryzoideae</taxon>
        <taxon>Oryzeae</taxon>
        <taxon>Oryzinae</taxon>
        <taxon>Oryza</taxon>
    </lineage>
</organism>
<dbReference type="OMA" id="FFNICCD"/>
<evidence type="ECO:0000313" key="2">
    <source>
        <dbReference type="EnsemblPlants" id="OPUNC08G18640.1"/>
    </source>
</evidence>
<dbReference type="Gramene" id="OPUNC08G18640.1">
    <property type="protein sequence ID" value="OPUNC08G18640.1"/>
    <property type="gene ID" value="OPUNC08G18640"/>
</dbReference>